<dbReference type="OrthoDB" id="9810122at2"/>
<reference evidence="2 3" key="1">
    <citation type="journal article" date="2015" name="Genome Announc.">
        <title>Draft Genome Sequence of the Terrestrial Cyanobacterium Scytonema millei VB511283, Isolated from Eastern India.</title>
        <authorList>
            <person name="Sen D."/>
            <person name="Chandrababunaidu M.M."/>
            <person name="Singh D."/>
            <person name="Sanghi N."/>
            <person name="Ghorai A."/>
            <person name="Mishra G.P."/>
            <person name="Madduluri M."/>
            <person name="Adhikary S.P."/>
            <person name="Tripathy S."/>
        </authorList>
    </citation>
    <scope>NUCLEOTIDE SEQUENCE [LARGE SCALE GENOMIC DNA]</scope>
    <source>
        <strain evidence="2 3">VB511283</strain>
    </source>
</reference>
<dbReference type="Pfam" id="PF05050">
    <property type="entry name" value="Methyltransf_21"/>
    <property type="match status" value="1"/>
</dbReference>
<dbReference type="InterPro" id="IPR006342">
    <property type="entry name" value="FkbM_mtfrase"/>
</dbReference>
<keyword evidence="2" id="KW-0489">Methyltransferase</keyword>
<keyword evidence="2" id="KW-0808">Transferase</keyword>
<dbReference type="GO" id="GO:0006888">
    <property type="term" value="P:endoplasmic reticulum to Golgi vesicle-mediated transport"/>
    <property type="evidence" value="ECO:0007669"/>
    <property type="project" value="TreeGrafter"/>
</dbReference>
<dbReference type="InterPro" id="IPR053202">
    <property type="entry name" value="EGF_Rcpt_Signaling_Reg"/>
</dbReference>
<protein>
    <submittedName>
        <fullName evidence="2">FkbM family methyltransferase</fullName>
    </submittedName>
</protein>
<organism evidence="2 3">
    <name type="scientific">Scytonema millei VB511283</name>
    <dbReference type="NCBI Taxonomy" id="1245923"/>
    <lineage>
        <taxon>Bacteria</taxon>
        <taxon>Bacillati</taxon>
        <taxon>Cyanobacteriota</taxon>
        <taxon>Cyanophyceae</taxon>
        <taxon>Nostocales</taxon>
        <taxon>Scytonemataceae</taxon>
        <taxon>Scytonema</taxon>
    </lineage>
</organism>
<dbReference type="GO" id="GO:0016197">
    <property type="term" value="P:endosomal transport"/>
    <property type="evidence" value="ECO:0007669"/>
    <property type="project" value="TreeGrafter"/>
</dbReference>
<evidence type="ECO:0000313" key="3">
    <source>
        <dbReference type="Proteomes" id="UP000031532"/>
    </source>
</evidence>
<dbReference type="InterPro" id="IPR029063">
    <property type="entry name" value="SAM-dependent_MTases_sf"/>
</dbReference>
<dbReference type="AlphaFoldDB" id="A0A9X5EE87"/>
<accession>A0A9X5EE87</accession>
<dbReference type="EMBL" id="JTJC03000017">
    <property type="protein sequence ID" value="NHC38082.1"/>
    <property type="molecule type" value="Genomic_DNA"/>
</dbReference>
<dbReference type="PANTHER" id="PTHR34009:SF2">
    <property type="entry name" value="PROTEIN STAR"/>
    <property type="match status" value="1"/>
</dbReference>
<name>A0A9X5EE87_9CYAN</name>
<feature type="domain" description="Methyltransferase FkbM" evidence="1">
    <location>
        <begin position="57"/>
        <end position="222"/>
    </location>
</feature>
<dbReference type="GO" id="GO:0005886">
    <property type="term" value="C:plasma membrane"/>
    <property type="evidence" value="ECO:0007669"/>
    <property type="project" value="TreeGrafter"/>
</dbReference>
<keyword evidence="3" id="KW-1185">Reference proteome</keyword>
<dbReference type="Gene3D" id="3.40.50.150">
    <property type="entry name" value="Vaccinia Virus protein VP39"/>
    <property type="match status" value="1"/>
</dbReference>
<evidence type="ECO:0000259" key="1">
    <source>
        <dbReference type="Pfam" id="PF05050"/>
    </source>
</evidence>
<sequence length="237" mass="27830">MISRQFKTLVPSFMYSAFQEYKLFIPKSYSNRSYSQDGEDMILNSIFDFKKKGFYVDIGAHHPKRFSNTYFFYKKGWSGINVDAMPGSMKFFKKIRSRDINIEAAIAKASTEMTFFIFDDAALNTFERDLAQQRISQGYKIVKEKKIFTTTLQELLSQNLVATSQIDFMSIDVEGLDLEVIQSNNWQVFRPNYLLIECLNFHINNIQSNETYKFLREQGYDFFAKTCRTLIFQNSKL</sequence>
<dbReference type="GO" id="GO:0005737">
    <property type="term" value="C:cytoplasm"/>
    <property type="evidence" value="ECO:0007669"/>
    <property type="project" value="GOC"/>
</dbReference>
<dbReference type="PANTHER" id="PTHR34009">
    <property type="entry name" value="PROTEIN STAR"/>
    <property type="match status" value="1"/>
</dbReference>
<evidence type="ECO:0000313" key="2">
    <source>
        <dbReference type="EMBL" id="NHC38082.1"/>
    </source>
</evidence>
<dbReference type="SUPFAM" id="SSF53335">
    <property type="entry name" value="S-adenosyl-L-methionine-dependent methyltransferases"/>
    <property type="match status" value="1"/>
</dbReference>
<dbReference type="GO" id="GO:0032259">
    <property type="term" value="P:methylation"/>
    <property type="evidence" value="ECO:0007669"/>
    <property type="project" value="UniProtKB-KW"/>
</dbReference>
<comment type="caution">
    <text evidence="2">The sequence shown here is derived from an EMBL/GenBank/DDBJ whole genome shotgun (WGS) entry which is preliminary data.</text>
</comment>
<dbReference type="Proteomes" id="UP000031532">
    <property type="component" value="Unassembled WGS sequence"/>
</dbReference>
<gene>
    <name evidence="2" type="ORF">QH73_0026265</name>
</gene>
<dbReference type="GO" id="GO:0008168">
    <property type="term" value="F:methyltransferase activity"/>
    <property type="evidence" value="ECO:0007669"/>
    <property type="project" value="UniProtKB-KW"/>
</dbReference>
<proteinExistence type="predicted"/>